<dbReference type="SUPFAM" id="SSF88946">
    <property type="entry name" value="Sigma2 domain of RNA polymerase sigma factors"/>
    <property type="match status" value="1"/>
</dbReference>
<dbReference type="Proteomes" id="UP000798808">
    <property type="component" value="Unassembled WGS sequence"/>
</dbReference>
<dbReference type="CDD" id="cd06171">
    <property type="entry name" value="Sigma70_r4"/>
    <property type="match status" value="1"/>
</dbReference>
<evidence type="ECO:0000256" key="3">
    <source>
        <dbReference type="ARBA" id="ARBA00023082"/>
    </source>
</evidence>
<evidence type="ECO:0000259" key="6">
    <source>
        <dbReference type="Pfam" id="PF04542"/>
    </source>
</evidence>
<evidence type="ECO:0000256" key="2">
    <source>
        <dbReference type="ARBA" id="ARBA00023015"/>
    </source>
</evidence>
<accession>A0ABW9RYL7</accession>
<dbReference type="Pfam" id="PF04542">
    <property type="entry name" value="Sigma70_r2"/>
    <property type="match status" value="1"/>
</dbReference>
<evidence type="ECO:0000256" key="4">
    <source>
        <dbReference type="ARBA" id="ARBA00023125"/>
    </source>
</evidence>
<evidence type="ECO:0000256" key="1">
    <source>
        <dbReference type="ARBA" id="ARBA00010641"/>
    </source>
</evidence>
<keyword evidence="3" id="KW-0731">Sigma factor</keyword>
<dbReference type="Pfam" id="PF04545">
    <property type="entry name" value="Sigma70_r4"/>
    <property type="match status" value="1"/>
</dbReference>
<evidence type="ECO:0000256" key="5">
    <source>
        <dbReference type="ARBA" id="ARBA00023163"/>
    </source>
</evidence>
<keyword evidence="9" id="KW-1185">Reference proteome</keyword>
<sequence>MTESELIALLKQKDKAALGYLYDNYSAALFGVILRILQDKKVAEEVLQDAFMKVWDKIDTYDDKKGRLFTWMLNLCRNLAIDKLRSKEIKKVGKTDDIEENVYHVEKDYLVQQSVDGIGVKELLVRLRDEERLILELIYFKGYTQSEVSESQGIPLGTVKTRLRMALINLRKELGVE</sequence>
<dbReference type="InterPro" id="IPR013325">
    <property type="entry name" value="RNA_pol_sigma_r2"/>
</dbReference>
<dbReference type="InterPro" id="IPR014284">
    <property type="entry name" value="RNA_pol_sigma-70_dom"/>
</dbReference>
<dbReference type="InterPro" id="IPR039425">
    <property type="entry name" value="RNA_pol_sigma-70-like"/>
</dbReference>
<dbReference type="InterPro" id="IPR007627">
    <property type="entry name" value="RNA_pol_sigma70_r2"/>
</dbReference>
<keyword evidence="2" id="KW-0805">Transcription regulation</keyword>
<dbReference type="Gene3D" id="1.10.10.10">
    <property type="entry name" value="Winged helix-like DNA-binding domain superfamily/Winged helix DNA-binding domain"/>
    <property type="match status" value="1"/>
</dbReference>
<dbReference type="InterPro" id="IPR036388">
    <property type="entry name" value="WH-like_DNA-bd_sf"/>
</dbReference>
<comment type="caution">
    <text evidence="8">The sequence shown here is derived from an EMBL/GenBank/DDBJ whole genome shotgun (WGS) entry which is preliminary data.</text>
</comment>
<dbReference type="PANTHER" id="PTHR43133">
    <property type="entry name" value="RNA POLYMERASE ECF-TYPE SIGMA FACTO"/>
    <property type="match status" value="1"/>
</dbReference>
<dbReference type="InterPro" id="IPR007630">
    <property type="entry name" value="RNA_pol_sigma70_r4"/>
</dbReference>
<dbReference type="NCBIfam" id="TIGR02937">
    <property type="entry name" value="sigma70-ECF"/>
    <property type="match status" value="1"/>
</dbReference>
<dbReference type="PANTHER" id="PTHR43133:SF62">
    <property type="entry name" value="RNA POLYMERASE SIGMA FACTOR SIGZ"/>
    <property type="match status" value="1"/>
</dbReference>
<evidence type="ECO:0000313" key="9">
    <source>
        <dbReference type="Proteomes" id="UP000798808"/>
    </source>
</evidence>
<dbReference type="Gene3D" id="1.10.1740.10">
    <property type="match status" value="1"/>
</dbReference>
<organism evidence="8 9">
    <name type="scientific">Fulvivirga kasyanovii</name>
    <dbReference type="NCBI Taxonomy" id="396812"/>
    <lineage>
        <taxon>Bacteria</taxon>
        <taxon>Pseudomonadati</taxon>
        <taxon>Bacteroidota</taxon>
        <taxon>Cytophagia</taxon>
        <taxon>Cytophagales</taxon>
        <taxon>Fulvivirgaceae</taxon>
        <taxon>Fulvivirga</taxon>
    </lineage>
</organism>
<evidence type="ECO:0000313" key="8">
    <source>
        <dbReference type="EMBL" id="MTI28115.1"/>
    </source>
</evidence>
<comment type="similarity">
    <text evidence="1">Belongs to the sigma-70 factor family. ECF subfamily.</text>
</comment>
<dbReference type="EMBL" id="SMLW01000654">
    <property type="protein sequence ID" value="MTI28115.1"/>
    <property type="molecule type" value="Genomic_DNA"/>
</dbReference>
<proteinExistence type="inferred from homology"/>
<name>A0ABW9RYL7_9BACT</name>
<feature type="domain" description="RNA polymerase sigma-70 region 2" evidence="6">
    <location>
        <begin position="21"/>
        <end position="87"/>
    </location>
</feature>
<dbReference type="SUPFAM" id="SSF88659">
    <property type="entry name" value="Sigma3 and sigma4 domains of RNA polymerase sigma factors"/>
    <property type="match status" value="1"/>
</dbReference>
<feature type="domain" description="RNA polymerase sigma-70 region 4" evidence="7">
    <location>
        <begin position="124"/>
        <end position="172"/>
    </location>
</feature>
<keyword evidence="5" id="KW-0804">Transcription</keyword>
<dbReference type="InterPro" id="IPR013324">
    <property type="entry name" value="RNA_pol_sigma_r3/r4-like"/>
</dbReference>
<gene>
    <name evidence="8" type="ORF">E1163_24375</name>
</gene>
<keyword evidence="4" id="KW-0238">DNA-binding</keyword>
<evidence type="ECO:0000259" key="7">
    <source>
        <dbReference type="Pfam" id="PF04545"/>
    </source>
</evidence>
<protein>
    <submittedName>
        <fullName evidence="8">Sigma-70 family RNA polymerase sigma factor</fullName>
    </submittedName>
</protein>
<reference evidence="8 9" key="1">
    <citation type="submission" date="2019-02" db="EMBL/GenBank/DDBJ databases">
        <authorList>
            <person name="Goldberg S.R."/>
            <person name="Haltli B.A."/>
            <person name="Correa H."/>
            <person name="Russell K.G."/>
        </authorList>
    </citation>
    <scope>NUCLEOTIDE SEQUENCE [LARGE SCALE GENOMIC DNA]</scope>
    <source>
        <strain evidence="8 9">JCM 16186</strain>
    </source>
</reference>